<dbReference type="Gene3D" id="3.30.950.30">
    <property type="entry name" value="Schlafen, AAA domain"/>
    <property type="match status" value="1"/>
</dbReference>
<organism evidence="2 3">
    <name type="scientific">Cupriavidus taiwanensis</name>
    <dbReference type="NCBI Taxonomy" id="164546"/>
    <lineage>
        <taxon>Bacteria</taxon>
        <taxon>Pseudomonadati</taxon>
        <taxon>Pseudomonadota</taxon>
        <taxon>Betaproteobacteria</taxon>
        <taxon>Burkholderiales</taxon>
        <taxon>Burkholderiaceae</taxon>
        <taxon>Cupriavidus</taxon>
    </lineage>
</organism>
<name>A0A975ZXN2_9BURK</name>
<evidence type="ECO:0000313" key="3">
    <source>
        <dbReference type="Proteomes" id="UP000256780"/>
    </source>
</evidence>
<reference evidence="2 3" key="1">
    <citation type="submission" date="2018-01" db="EMBL/GenBank/DDBJ databases">
        <authorList>
            <person name="Clerissi C."/>
        </authorList>
    </citation>
    <scope>NUCLEOTIDE SEQUENCE [LARGE SCALE GENOMIC DNA]</scope>
    <source>
        <strain evidence="2">Cupriavidus sp. LMG 19464</strain>
    </source>
</reference>
<dbReference type="Pfam" id="PF04326">
    <property type="entry name" value="SLFN_AlbA_2"/>
    <property type="match status" value="1"/>
</dbReference>
<comment type="caution">
    <text evidence="2">The sequence shown here is derived from an EMBL/GenBank/DDBJ whole genome shotgun (WGS) entry which is preliminary data.</text>
</comment>
<dbReference type="Proteomes" id="UP000256780">
    <property type="component" value="Chromosome CBM2587_a"/>
</dbReference>
<dbReference type="InterPro" id="IPR007421">
    <property type="entry name" value="Schlafen_AlbA_2_dom"/>
</dbReference>
<dbReference type="EMBL" id="OFSQ01000003">
    <property type="protein sequence ID" value="SOY43815.1"/>
    <property type="molecule type" value="Genomic_DNA"/>
</dbReference>
<dbReference type="AlphaFoldDB" id="A0A975ZXN2"/>
<proteinExistence type="predicted"/>
<gene>
    <name evidence="2" type="ORF">CBM2587_A110030</name>
</gene>
<evidence type="ECO:0000259" key="1">
    <source>
        <dbReference type="Pfam" id="PF04326"/>
    </source>
</evidence>
<accession>A0A975ZXN2</accession>
<evidence type="ECO:0000313" key="2">
    <source>
        <dbReference type="EMBL" id="SOY43815.1"/>
    </source>
</evidence>
<protein>
    <recommendedName>
        <fullName evidence="1">Schlafen AlbA-2 domain-containing protein</fullName>
    </recommendedName>
</protein>
<dbReference type="InterPro" id="IPR038461">
    <property type="entry name" value="Schlafen_AlbA_2_dom_sf"/>
</dbReference>
<feature type="domain" description="Schlafen AlbA-2" evidence="1">
    <location>
        <begin position="1"/>
        <end position="98"/>
    </location>
</feature>
<sequence>MANVNGGTIVYGISDEDGTAGALVPITSASADAEILRLGQSLDASIEPRLSGVKFSAVPITAGGFVLAVCVERSFSGPHRVTLNGKSAFYLRAQRHVTEFSYPQLREAFNLRTLAEDRVRAFRADRLARIKSGRTPRRLKAGAQYAIHILPLVSFAQSTKVELSRLSTENRHLLYGRLSSLSCYHNLDGLVWASHLDAEHDHKYVQAFRNGAIESVGFAGALIDNRKILPSTLLAEEFRAALAAQLPVLLSLGVSGPIAVAVTWLSVGDYEFPTTNYHSTRADRDDLEVPEVWADSIDAVTADIDTVARPLLDTLWQCFDVYRCPLYDEQGNWIAR</sequence>